<sequence length="42" mass="4650">MHLATHCGTGNYGVILSAKSDILRRFVPLVKCRFWAGLGRFG</sequence>
<protein>
    <submittedName>
        <fullName evidence="1">Uncharacterized protein</fullName>
    </submittedName>
</protein>
<proteinExistence type="predicted"/>
<dbReference type="Proteomes" id="UP000004095">
    <property type="component" value="Unassembled WGS sequence"/>
</dbReference>
<dbReference type="AlphaFoldDB" id="A1ZES8"/>
<name>A1ZES8_MICM2</name>
<comment type="caution">
    <text evidence="1">The sequence shown here is derived from an EMBL/GenBank/DDBJ whole genome shotgun (WGS) entry which is preliminary data.</text>
</comment>
<gene>
    <name evidence="1" type="ORF">M23134_07437</name>
</gene>
<reference evidence="1 2" key="1">
    <citation type="submission" date="2007-01" db="EMBL/GenBank/DDBJ databases">
        <authorList>
            <person name="Haygood M."/>
            <person name="Podell S."/>
            <person name="Anderson C."/>
            <person name="Hopkinson B."/>
            <person name="Roe K."/>
            <person name="Barbeau K."/>
            <person name="Gaasterland T."/>
            <person name="Ferriera S."/>
            <person name="Johnson J."/>
            <person name="Kravitz S."/>
            <person name="Beeson K."/>
            <person name="Sutton G."/>
            <person name="Rogers Y.-H."/>
            <person name="Friedman R."/>
            <person name="Frazier M."/>
            <person name="Venter J.C."/>
        </authorList>
    </citation>
    <scope>NUCLEOTIDE SEQUENCE [LARGE SCALE GENOMIC DNA]</scope>
    <source>
        <strain evidence="1 2">ATCC 23134</strain>
    </source>
</reference>
<keyword evidence="2" id="KW-1185">Reference proteome</keyword>
<dbReference type="EMBL" id="AAWS01000004">
    <property type="protein sequence ID" value="EAY31030.1"/>
    <property type="molecule type" value="Genomic_DNA"/>
</dbReference>
<organism evidence="1 2">
    <name type="scientific">Microscilla marina ATCC 23134</name>
    <dbReference type="NCBI Taxonomy" id="313606"/>
    <lineage>
        <taxon>Bacteria</taxon>
        <taxon>Pseudomonadati</taxon>
        <taxon>Bacteroidota</taxon>
        <taxon>Cytophagia</taxon>
        <taxon>Cytophagales</taxon>
        <taxon>Microscillaceae</taxon>
        <taxon>Microscilla</taxon>
    </lineage>
</organism>
<accession>A1ZES8</accession>
<evidence type="ECO:0000313" key="2">
    <source>
        <dbReference type="Proteomes" id="UP000004095"/>
    </source>
</evidence>
<evidence type="ECO:0000313" key="1">
    <source>
        <dbReference type="EMBL" id="EAY31030.1"/>
    </source>
</evidence>